<dbReference type="Gene3D" id="3.40.50.720">
    <property type="entry name" value="NAD(P)-binding Rossmann-like Domain"/>
    <property type="match status" value="1"/>
</dbReference>
<dbReference type="OrthoDB" id="9876299at2759"/>
<dbReference type="InterPro" id="IPR002347">
    <property type="entry name" value="SDR_fam"/>
</dbReference>
<proteinExistence type="inferred from homology"/>
<organism evidence="4 5">
    <name type="scientific">Cryptococcus amylolentus CBS 6273</name>
    <dbReference type="NCBI Taxonomy" id="1296118"/>
    <lineage>
        <taxon>Eukaryota</taxon>
        <taxon>Fungi</taxon>
        <taxon>Dikarya</taxon>
        <taxon>Basidiomycota</taxon>
        <taxon>Agaricomycotina</taxon>
        <taxon>Tremellomycetes</taxon>
        <taxon>Tremellales</taxon>
        <taxon>Cryptococcaceae</taxon>
        <taxon>Cryptococcus</taxon>
    </lineage>
</organism>
<dbReference type="PANTHER" id="PTHR43544">
    <property type="entry name" value="SHORT-CHAIN DEHYDROGENASE/REDUCTASE"/>
    <property type="match status" value="1"/>
</dbReference>
<accession>A0A1E3KFV8</accession>
<gene>
    <name evidence="4" type="ORF">I350_00768</name>
</gene>
<dbReference type="GO" id="GO:0016491">
    <property type="term" value="F:oxidoreductase activity"/>
    <property type="evidence" value="ECO:0007669"/>
    <property type="project" value="UniProtKB-KW"/>
</dbReference>
<dbReference type="SUPFAM" id="SSF51735">
    <property type="entry name" value="NAD(P)-binding Rossmann-fold domains"/>
    <property type="match status" value="1"/>
</dbReference>
<sequence>MTGISNNQDNVIFITGTSRGIEEGIARHYLKEGWTVVAAVRSPEAAPRLEGRIITVKADQSSLTDFKDLKTKHNITHFDIVVASSGVAASGAFLAQASPTEFDHIYKVNTRGPLVLYQATRSLLKDDGTFVVILLASKAAVNYLTRTIHHEEPALKAFTINPGAVDTKMIRDSLDAIGNPGAVENVVPGIVNVISTSTKEENSGWMWNK</sequence>
<keyword evidence="2" id="KW-0521">NADP</keyword>
<dbReference type="Pfam" id="PF00106">
    <property type="entry name" value="adh_short"/>
    <property type="match status" value="1"/>
</dbReference>
<dbReference type="InterPro" id="IPR051468">
    <property type="entry name" value="Fungal_SecMetab_SDRs"/>
</dbReference>
<dbReference type="PRINTS" id="PR00081">
    <property type="entry name" value="GDHRDH"/>
</dbReference>
<evidence type="ECO:0008006" key="6">
    <source>
        <dbReference type="Google" id="ProtNLM"/>
    </source>
</evidence>
<dbReference type="GO" id="GO:0005737">
    <property type="term" value="C:cytoplasm"/>
    <property type="evidence" value="ECO:0007669"/>
    <property type="project" value="TreeGrafter"/>
</dbReference>
<evidence type="ECO:0000256" key="3">
    <source>
        <dbReference type="ARBA" id="ARBA00023002"/>
    </source>
</evidence>
<dbReference type="Proteomes" id="UP000095149">
    <property type="component" value="Unassembled WGS sequence"/>
</dbReference>
<evidence type="ECO:0000256" key="2">
    <source>
        <dbReference type="ARBA" id="ARBA00022857"/>
    </source>
</evidence>
<dbReference type="PANTHER" id="PTHR43544:SF7">
    <property type="entry name" value="NADB-LER2"/>
    <property type="match status" value="1"/>
</dbReference>
<name>A0A1E3KFV8_9TREE</name>
<dbReference type="InterPro" id="IPR036291">
    <property type="entry name" value="NAD(P)-bd_dom_sf"/>
</dbReference>
<comment type="caution">
    <text evidence="4">The sequence shown here is derived from an EMBL/GenBank/DDBJ whole genome shotgun (WGS) entry which is preliminary data.</text>
</comment>
<comment type="similarity">
    <text evidence="1">Belongs to the short-chain dehydrogenases/reductases (SDR) family.</text>
</comment>
<protein>
    <recommendedName>
        <fullName evidence="6">NAD(P)-binding domain-containing protein</fullName>
    </recommendedName>
</protein>
<dbReference type="AlphaFoldDB" id="A0A1E3KFV8"/>
<dbReference type="EMBL" id="MEKH01000001">
    <property type="protein sequence ID" value="ODO11984.1"/>
    <property type="molecule type" value="Genomic_DNA"/>
</dbReference>
<reference evidence="4 5" key="1">
    <citation type="submission" date="2016-06" db="EMBL/GenBank/DDBJ databases">
        <title>Evolution of pathogenesis and genome organization in the Tremellales.</title>
        <authorList>
            <person name="Cuomo C."/>
            <person name="Litvintseva A."/>
            <person name="Heitman J."/>
            <person name="Chen Y."/>
            <person name="Sun S."/>
            <person name="Springer D."/>
            <person name="Dromer F."/>
            <person name="Young S."/>
            <person name="Zeng Q."/>
            <person name="Chapman S."/>
            <person name="Gujja S."/>
            <person name="Saif S."/>
            <person name="Birren B."/>
        </authorList>
    </citation>
    <scope>NUCLEOTIDE SEQUENCE [LARGE SCALE GENOMIC DNA]</scope>
    <source>
        <strain evidence="4 5">CBS 6273</strain>
    </source>
</reference>
<evidence type="ECO:0000313" key="5">
    <source>
        <dbReference type="Proteomes" id="UP000095149"/>
    </source>
</evidence>
<evidence type="ECO:0000256" key="1">
    <source>
        <dbReference type="ARBA" id="ARBA00006484"/>
    </source>
</evidence>
<evidence type="ECO:0000313" key="4">
    <source>
        <dbReference type="EMBL" id="ODO11984.1"/>
    </source>
</evidence>
<keyword evidence="3" id="KW-0560">Oxidoreductase</keyword>